<keyword evidence="3" id="KW-1185">Reference proteome</keyword>
<dbReference type="InterPro" id="IPR015819">
    <property type="entry name" value="Lipid_transp_b-sht_shell"/>
</dbReference>
<organism evidence="2 3">
    <name type="scientific">Meganyctiphanes norvegica</name>
    <name type="common">Northern krill</name>
    <name type="synonym">Thysanopoda norvegica</name>
    <dbReference type="NCBI Taxonomy" id="48144"/>
    <lineage>
        <taxon>Eukaryota</taxon>
        <taxon>Metazoa</taxon>
        <taxon>Ecdysozoa</taxon>
        <taxon>Arthropoda</taxon>
        <taxon>Crustacea</taxon>
        <taxon>Multicrustacea</taxon>
        <taxon>Malacostraca</taxon>
        <taxon>Eumalacostraca</taxon>
        <taxon>Eucarida</taxon>
        <taxon>Euphausiacea</taxon>
        <taxon>Euphausiidae</taxon>
        <taxon>Meganyctiphanes</taxon>
    </lineage>
</organism>
<dbReference type="Proteomes" id="UP001497623">
    <property type="component" value="Unassembled WGS sequence"/>
</dbReference>
<evidence type="ECO:0000313" key="3">
    <source>
        <dbReference type="Proteomes" id="UP001497623"/>
    </source>
</evidence>
<name>A0AAV2PNC8_MEGNR</name>
<accession>A0AAV2PNC8</accession>
<dbReference type="EMBL" id="CAXKWB010000572">
    <property type="protein sequence ID" value="CAL4061259.1"/>
    <property type="molecule type" value="Genomic_DNA"/>
</dbReference>
<gene>
    <name evidence="2" type="ORF">MNOR_LOCUS2009</name>
</gene>
<evidence type="ECO:0000313" key="2">
    <source>
        <dbReference type="EMBL" id="CAL4061259.1"/>
    </source>
</evidence>
<sequence>MEEYTKYHQLSKESKHDYDDHQINPFSLRLFGKDVYFNLEDLIGNTLEEINIFSEQYDATRSLMIFDQEYVTPTILGFPLRMKMDAGLSLNIDKDIKFENTKTSVKLIPQAVLQIKNKVFVEGYGYSSSVSKLSTAEAKTEFKGSIDRKTDEWEIEITTSDDNILKISTETLYSASKDGSKDTLFEIEGEKSCTPDSVNYVTGMTFCMTSKESSNGTYPYYSSIYTLNKTDTHDRYLFKAGYSTEFDKQGFHFLIDTPGSSISRKIELKGYEDYIEADTFEYTGSISLLDKTYEAKVITNSTQSHQSYTYEILTNSDILMKGELGHIYHPNFVFSLSGDFGDFSDFKYGGVFNFSDTQFKAEGNMMGGYMEHEVIFDVSGEMANTTLALDGNATYGFYEYHLGGMYENSEKQFVIDVHSEQGILDNVDTFHLNYASKDNERSSLGNIYSGNLIYKPYNPNVNETIDIGFQIQPNQAEISVAVNIWESGQWEGFCQYKNLHEEDQRDFQLMMKLQNPTYGTNYSTNLLYKVSPNGFQTEAEIHVSPWLHWKTSFVYLLQQEPLQLLLGAHLQFNEFIIQASNNIDFSQEHHFVYMLGAQVGPATSSIVMDVDYSQNAPLNATFQAGFRYRNTQAGVYANLKSKQDWDPMNCIIYGESKIYWFGWEYVINPEIKWTTEEKRFRLKENDESTFYIQYK</sequence>
<dbReference type="SUPFAM" id="SSF56968">
    <property type="entry name" value="Lipovitellin-phosvitin complex, beta-sheet shell regions"/>
    <property type="match status" value="1"/>
</dbReference>
<reference evidence="2 3" key="1">
    <citation type="submission" date="2024-05" db="EMBL/GenBank/DDBJ databases">
        <authorList>
            <person name="Wallberg A."/>
        </authorList>
    </citation>
    <scope>NUCLEOTIDE SEQUENCE [LARGE SCALE GENOMIC DNA]</scope>
</reference>
<dbReference type="AlphaFoldDB" id="A0AAV2PNC8"/>
<dbReference type="Pfam" id="PF09172">
    <property type="entry name" value="Vit_open_b-sht"/>
    <property type="match status" value="1"/>
</dbReference>
<dbReference type="InterPro" id="IPR015255">
    <property type="entry name" value="Vitellinogen_open_b-sht"/>
</dbReference>
<feature type="domain" description="Vitellinogen open beta-sheet" evidence="1">
    <location>
        <begin position="9"/>
        <end position="151"/>
    </location>
</feature>
<feature type="non-terminal residue" evidence="2">
    <location>
        <position position="695"/>
    </location>
</feature>
<proteinExistence type="predicted"/>
<comment type="caution">
    <text evidence="2">The sequence shown here is derived from an EMBL/GenBank/DDBJ whole genome shotgun (WGS) entry which is preliminary data.</text>
</comment>
<protein>
    <recommendedName>
        <fullName evidence="1">Vitellinogen open beta-sheet domain-containing protein</fullName>
    </recommendedName>
</protein>
<dbReference type="GO" id="GO:0005319">
    <property type="term" value="F:lipid transporter activity"/>
    <property type="evidence" value="ECO:0007669"/>
    <property type="project" value="InterPro"/>
</dbReference>
<evidence type="ECO:0000259" key="1">
    <source>
        <dbReference type="Pfam" id="PF09172"/>
    </source>
</evidence>